<sequence length="143" mass="15524">MFGRRRRVAPVIAAPVPELSDEQVFTLLHDQLSQLVGAQGKWTLVPRSESDTDVIFHGLKAHQIAASLAAVLRTETALLRGEVVAEPTALPWTPAPISVWAEPERAEPERASSKVPVHLPIFSAAQPVTPSAQQSEERARLVA</sequence>
<proteinExistence type="predicted"/>
<evidence type="ECO:0000313" key="2">
    <source>
        <dbReference type="Proteomes" id="UP000297643"/>
    </source>
</evidence>
<accession>A0A4R8W4N2</accession>
<comment type="caution">
    <text evidence="1">The sequence shown here is derived from an EMBL/GenBank/DDBJ whole genome shotgun (WGS) entry which is preliminary data.</text>
</comment>
<dbReference type="RefSeq" id="WP_134509612.1">
    <property type="nucleotide sequence ID" value="NZ_SOFM01000035.1"/>
</dbReference>
<reference evidence="1 2" key="1">
    <citation type="submission" date="2019-03" db="EMBL/GenBank/DDBJ databases">
        <title>Genomics of glacier-inhabiting Cryobacterium strains.</title>
        <authorList>
            <person name="Liu Q."/>
            <person name="Xin Y.-H."/>
        </authorList>
    </citation>
    <scope>NUCLEOTIDE SEQUENCE [LARGE SCALE GENOMIC DNA]</scope>
    <source>
        <strain evidence="1 2">RHLT2-21</strain>
    </source>
</reference>
<gene>
    <name evidence="1" type="ORF">E3O32_11470</name>
</gene>
<organism evidence="1 2">
    <name type="scientific">Cryobacterium mannosilyticum</name>
    <dbReference type="NCBI Taxonomy" id="1259190"/>
    <lineage>
        <taxon>Bacteria</taxon>
        <taxon>Bacillati</taxon>
        <taxon>Actinomycetota</taxon>
        <taxon>Actinomycetes</taxon>
        <taxon>Micrococcales</taxon>
        <taxon>Microbacteriaceae</taxon>
        <taxon>Cryobacterium</taxon>
    </lineage>
</organism>
<evidence type="ECO:0000313" key="1">
    <source>
        <dbReference type="EMBL" id="TFC02485.1"/>
    </source>
</evidence>
<dbReference type="AlphaFoldDB" id="A0A4R8W4N2"/>
<dbReference type="EMBL" id="SOFM01000035">
    <property type="protein sequence ID" value="TFC02485.1"/>
    <property type="molecule type" value="Genomic_DNA"/>
</dbReference>
<keyword evidence="2" id="KW-1185">Reference proteome</keyword>
<protein>
    <submittedName>
        <fullName evidence="1">Uncharacterized protein</fullName>
    </submittedName>
</protein>
<name>A0A4R8W4N2_9MICO</name>
<dbReference type="Proteomes" id="UP000297643">
    <property type="component" value="Unassembled WGS sequence"/>
</dbReference>